<keyword evidence="1" id="KW-0862">Zinc</keyword>
<feature type="domain" description="C2H2-type" evidence="3">
    <location>
        <begin position="480"/>
        <end position="508"/>
    </location>
</feature>
<feature type="region of interest" description="Disordered" evidence="2">
    <location>
        <begin position="582"/>
        <end position="630"/>
    </location>
</feature>
<keyword evidence="1" id="KW-0479">Metal-binding</keyword>
<feature type="region of interest" description="Disordered" evidence="2">
    <location>
        <begin position="753"/>
        <end position="779"/>
    </location>
</feature>
<dbReference type="OrthoDB" id="4738706at2759"/>
<dbReference type="PROSITE" id="PS00028">
    <property type="entry name" value="ZINC_FINGER_C2H2_1"/>
    <property type="match status" value="1"/>
</dbReference>
<gene>
    <name evidence="4" type="ORF">F5X68DRAFT_170815</name>
</gene>
<protein>
    <submittedName>
        <fullName evidence="4">Zinc finger protein</fullName>
    </submittedName>
</protein>
<evidence type="ECO:0000256" key="2">
    <source>
        <dbReference type="SAM" id="MobiDB-lite"/>
    </source>
</evidence>
<dbReference type="Pfam" id="PF25438">
    <property type="entry name" value="DUF7896"/>
    <property type="match status" value="1"/>
</dbReference>
<keyword evidence="5" id="KW-1185">Reference proteome</keyword>
<dbReference type="SMART" id="SM00355">
    <property type="entry name" value="ZnF_C2H2"/>
    <property type="match status" value="5"/>
</dbReference>
<reference evidence="4" key="1">
    <citation type="journal article" date="2021" name="Nat. Commun.">
        <title>Genetic determinants of endophytism in the Arabidopsis root mycobiome.</title>
        <authorList>
            <person name="Mesny F."/>
            <person name="Miyauchi S."/>
            <person name="Thiergart T."/>
            <person name="Pickel B."/>
            <person name="Atanasova L."/>
            <person name="Karlsson M."/>
            <person name="Huettel B."/>
            <person name="Barry K.W."/>
            <person name="Haridas S."/>
            <person name="Chen C."/>
            <person name="Bauer D."/>
            <person name="Andreopoulos W."/>
            <person name="Pangilinan J."/>
            <person name="LaButti K."/>
            <person name="Riley R."/>
            <person name="Lipzen A."/>
            <person name="Clum A."/>
            <person name="Drula E."/>
            <person name="Henrissat B."/>
            <person name="Kohler A."/>
            <person name="Grigoriev I.V."/>
            <person name="Martin F.M."/>
            <person name="Hacquard S."/>
        </authorList>
    </citation>
    <scope>NUCLEOTIDE SEQUENCE</scope>
    <source>
        <strain evidence="4">MPI-SDFR-AT-0117</strain>
    </source>
</reference>
<dbReference type="GO" id="GO:0008270">
    <property type="term" value="F:zinc ion binding"/>
    <property type="evidence" value="ECO:0007669"/>
    <property type="project" value="UniProtKB-KW"/>
</dbReference>
<feature type="compositionally biased region" description="Pro residues" evidence="2">
    <location>
        <begin position="618"/>
        <end position="630"/>
    </location>
</feature>
<dbReference type="EMBL" id="JAGSXJ010000015">
    <property type="protein sequence ID" value="KAH6685236.1"/>
    <property type="molecule type" value="Genomic_DNA"/>
</dbReference>
<dbReference type="InterPro" id="IPR013087">
    <property type="entry name" value="Znf_C2H2_type"/>
</dbReference>
<keyword evidence="1" id="KW-0863">Zinc-finger</keyword>
<feature type="compositionally biased region" description="Acidic residues" evidence="2">
    <location>
        <begin position="592"/>
        <end position="602"/>
    </location>
</feature>
<dbReference type="Proteomes" id="UP000770015">
    <property type="component" value="Unassembled WGS sequence"/>
</dbReference>
<evidence type="ECO:0000256" key="1">
    <source>
        <dbReference type="PROSITE-ProRule" id="PRU00042"/>
    </source>
</evidence>
<feature type="region of interest" description="Disordered" evidence="2">
    <location>
        <begin position="839"/>
        <end position="860"/>
    </location>
</feature>
<dbReference type="PROSITE" id="PS50157">
    <property type="entry name" value="ZINC_FINGER_C2H2_2"/>
    <property type="match status" value="1"/>
</dbReference>
<evidence type="ECO:0000313" key="4">
    <source>
        <dbReference type="EMBL" id="KAH6685236.1"/>
    </source>
</evidence>
<proteinExistence type="predicted"/>
<sequence length="860" mass="94363">MDLGRIGLPRLPSLGELGLVRELRTCLRCRTLNRKCDTAEPCTSCAHLPPLPTNSVWRQLGCHRGPLDDYANDILPDPASPVQTQTPLTSPVSIRRGLGENLEKFFRTSPDILTAVKANIDFDDGFWWSEDLYSQPRTNPVLASYSRESIDRPPPILAVLAASWNGSQAAYSFLRLLRASRAIAPSRDVEERAFPVLFRAKVLLREALYADFEHPEPRLRFEQGTPFRSAPVDGFESTAQAQLLGNCMAQFLQAFETMTTAVPVTDPRSWSAVVISLCIFSMVRTLLDHNLASATQNTSTNTTETQGPAIQTIYQLLVTVFSAGGPMLLDRADQGGAIQDMAVAELAEVLRRDTWASRNIWTTEEFLTHLGSLQAGDFSAHNGFLVPPTDSQATSRFVPRILAPYRRPDPAGVFSRNPEPRGPPTTGQDALPFMFTSNQLPSPPGPDYARRASIMSLIRPSSSRGRASLQRTPLRRVYCLRCNECPEGFRGEHELRRHTDARHAALQKKWLCSEPLNYNTTMPQPAVPLSKCKACLQQKLYGAYYNAAAHLRRAHFNPNRGGKASGDWPEMSILKQWMKEVRHAADSQAGAPDDESVGDETEEPRLYESFGPSHHSSPPLPPVPLLAPAPQPPGPFAITNMASPAAALPQNSLIPPLRAVDRRSKCPYPDCGRIFKDMAAHLLTHQQERPEKCPIESCEYHTKGFARKYDKNRHALTHYKGTMICPFCPGVGSDFAKSFNRADVFKRHLTSVHHVEQTPPNSRKLVVSGSTTAPGPSSMGGEGAARCSICETFFSSAQDFYEHLDDCVLNVIVPPALARGTGGDQLPASGGAYFTEKAEADDPTKGAFMGGSSASPTAGA</sequence>
<dbReference type="PANTHER" id="PTHR42031">
    <property type="entry name" value="KEY LIME PATHOGENICITY PROTEIN"/>
    <property type="match status" value="1"/>
</dbReference>
<dbReference type="PANTHER" id="PTHR42031:SF1">
    <property type="entry name" value="KEY LIME PATHOGENICITY PROTEIN"/>
    <property type="match status" value="1"/>
</dbReference>
<comment type="caution">
    <text evidence="4">The sequence shown here is derived from an EMBL/GenBank/DDBJ whole genome shotgun (WGS) entry which is preliminary data.</text>
</comment>
<accession>A0A9P9AAF8</accession>
<dbReference type="InterPro" id="IPR057218">
    <property type="entry name" value="DUF7896"/>
</dbReference>
<name>A0A9P9AAF8_9PEZI</name>
<evidence type="ECO:0000259" key="3">
    <source>
        <dbReference type="PROSITE" id="PS50157"/>
    </source>
</evidence>
<organism evidence="4 5">
    <name type="scientific">Plectosphaerella plurivora</name>
    <dbReference type="NCBI Taxonomy" id="936078"/>
    <lineage>
        <taxon>Eukaryota</taxon>
        <taxon>Fungi</taxon>
        <taxon>Dikarya</taxon>
        <taxon>Ascomycota</taxon>
        <taxon>Pezizomycotina</taxon>
        <taxon>Sordariomycetes</taxon>
        <taxon>Hypocreomycetidae</taxon>
        <taxon>Glomerellales</taxon>
        <taxon>Plectosphaerellaceae</taxon>
        <taxon>Plectosphaerella</taxon>
    </lineage>
</organism>
<evidence type="ECO:0000313" key="5">
    <source>
        <dbReference type="Proteomes" id="UP000770015"/>
    </source>
</evidence>
<dbReference type="Gene3D" id="3.30.160.60">
    <property type="entry name" value="Classic Zinc Finger"/>
    <property type="match status" value="1"/>
</dbReference>
<dbReference type="AlphaFoldDB" id="A0A9P9AAF8"/>